<sequence length="299" mass="31921">MIAPWRPFAVRVHGLTRLSPSFLRATFTGDDVDVFADNGYDQRVKLVVPLPDHGIDAFPLDADWYAGWRALPDEKRNPIRTYTVRAVRPGEVDIDLVLHGSGDHPAGPAATWAAAAEPGDRAVLIGPDARYTDGPHGGLEFRPAPGAGPFLLAGDETAVPAIASILERLAPDATGEAFLEVPHAADALDLTAPEGVRVTWLPREGEPHGTGLIPAVREAAARLLPRAASDAPLGDVNVDEDILWEVPDAPPGGSPYAWLAGEAGVIKTLRRCLVSEHGMDRRAVAFMGYWRVGRAEPSA</sequence>
<dbReference type="Pfam" id="PF08021">
    <property type="entry name" value="FAD_binding_9"/>
    <property type="match status" value="1"/>
</dbReference>
<organism evidence="2 3">
    <name type="scientific">Bailinhaonella thermotolerans</name>
    <dbReference type="NCBI Taxonomy" id="1070861"/>
    <lineage>
        <taxon>Bacteria</taxon>
        <taxon>Bacillati</taxon>
        <taxon>Actinomycetota</taxon>
        <taxon>Actinomycetes</taxon>
        <taxon>Streptosporangiales</taxon>
        <taxon>Streptosporangiaceae</taxon>
        <taxon>Bailinhaonella</taxon>
    </lineage>
</organism>
<dbReference type="SUPFAM" id="SSF63380">
    <property type="entry name" value="Riboflavin synthase domain-like"/>
    <property type="match status" value="1"/>
</dbReference>
<name>A0A3A4B7N4_9ACTN</name>
<dbReference type="OrthoDB" id="3211041at2"/>
<dbReference type="AlphaFoldDB" id="A0A3A4B7N4"/>
<dbReference type="InterPro" id="IPR013113">
    <property type="entry name" value="SIP_FAD-bd"/>
</dbReference>
<accession>A0A3A4B7N4</accession>
<dbReference type="Gene3D" id="2.40.30.10">
    <property type="entry name" value="Translation factors"/>
    <property type="match status" value="1"/>
</dbReference>
<dbReference type="EMBL" id="QZEY01000010">
    <property type="protein sequence ID" value="RJL30118.1"/>
    <property type="molecule type" value="Genomic_DNA"/>
</dbReference>
<dbReference type="PROSITE" id="PS51384">
    <property type="entry name" value="FAD_FR"/>
    <property type="match status" value="1"/>
</dbReference>
<evidence type="ECO:0000313" key="3">
    <source>
        <dbReference type="Proteomes" id="UP000265768"/>
    </source>
</evidence>
<dbReference type="InterPro" id="IPR017927">
    <property type="entry name" value="FAD-bd_FR_type"/>
</dbReference>
<dbReference type="InterPro" id="IPR007037">
    <property type="entry name" value="SIP_rossman_dom"/>
</dbReference>
<dbReference type="InterPro" id="IPR017938">
    <property type="entry name" value="Riboflavin_synthase-like_b-brl"/>
</dbReference>
<dbReference type="CDD" id="cd06193">
    <property type="entry name" value="siderophore_interacting"/>
    <property type="match status" value="1"/>
</dbReference>
<dbReference type="Proteomes" id="UP000265768">
    <property type="component" value="Unassembled WGS sequence"/>
</dbReference>
<dbReference type="PANTHER" id="PTHR30157">
    <property type="entry name" value="FERRIC REDUCTASE, NADPH-DEPENDENT"/>
    <property type="match status" value="1"/>
</dbReference>
<gene>
    <name evidence="2" type="ORF">D5H75_24675</name>
</gene>
<feature type="domain" description="FAD-binding FR-type" evidence="1">
    <location>
        <begin position="5"/>
        <end position="142"/>
    </location>
</feature>
<dbReference type="RefSeq" id="WP_119928898.1">
    <property type="nucleotide sequence ID" value="NZ_QZEY01000010.1"/>
</dbReference>
<protein>
    <submittedName>
        <fullName evidence="2">Siderophore-interacting protein</fullName>
    </submittedName>
</protein>
<proteinExistence type="predicted"/>
<dbReference type="Pfam" id="PF04954">
    <property type="entry name" value="SIP"/>
    <property type="match status" value="1"/>
</dbReference>
<evidence type="ECO:0000313" key="2">
    <source>
        <dbReference type="EMBL" id="RJL30118.1"/>
    </source>
</evidence>
<dbReference type="GO" id="GO:0016491">
    <property type="term" value="F:oxidoreductase activity"/>
    <property type="evidence" value="ECO:0007669"/>
    <property type="project" value="InterPro"/>
</dbReference>
<dbReference type="InterPro" id="IPR039374">
    <property type="entry name" value="SIP_fam"/>
</dbReference>
<evidence type="ECO:0000259" key="1">
    <source>
        <dbReference type="PROSITE" id="PS51384"/>
    </source>
</evidence>
<dbReference type="Gene3D" id="3.40.50.80">
    <property type="entry name" value="Nucleotide-binding domain of ferredoxin-NADP reductase (FNR) module"/>
    <property type="match status" value="1"/>
</dbReference>
<comment type="caution">
    <text evidence="2">The sequence shown here is derived from an EMBL/GenBank/DDBJ whole genome shotgun (WGS) entry which is preliminary data.</text>
</comment>
<dbReference type="InterPro" id="IPR039261">
    <property type="entry name" value="FNR_nucleotide-bd"/>
</dbReference>
<reference evidence="2 3" key="1">
    <citation type="submission" date="2018-09" db="EMBL/GenBank/DDBJ databases">
        <title>YIM 75507 draft genome.</title>
        <authorList>
            <person name="Tang S."/>
            <person name="Feng Y."/>
        </authorList>
    </citation>
    <scope>NUCLEOTIDE SEQUENCE [LARGE SCALE GENOMIC DNA]</scope>
    <source>
        <strain evidence="2 3">YIM 75507</strain>
    </source>
</reference>
<dbReference type="PANTHER" id="PTHR30157:SF0">
    <property type="entry name" value="NADPH-DEPENDENT FERRIC-CHELATE REDUCTASE"/>
    <property type="match status" value="1"/>
</dbReference>
<keyword evidence="3" id="KW-1185">Reference proteome</keyword>